<accession>A0A4Y9VP27</accession>
<proteinExistence type="predicted"/>
<dbReference type="InterPro" id="IPR052383">
    <property type="entry name" value="Anti-sigma-E_RseA-like"/>
</dbReference>
<dbReference type="SUPFAM" id="SSF89069">
    <property type="entry name" value="N-terminal, cytoplasmic domain of anti-sigmaE factor RseA"/>
    <property type="match status" value="1"/>
</dbReference>
<name>A0A4Y9VP27_9PROT</name>
<keyword evidence="3" id="KW-1185">Reference proteome</keyword>
<evidence type="ECO:0000313" key="3">
    <source>
        <dbReference type="Proteomes" id="UP000297706"/>
    </source>
</evidence>
<organism evidence="2 3">
    <name type="scientific">Methylotenera oryzisoli</name>
    <dbReference type="NCBI Taxonomy" id="2080758"/>
    <lineage>
        <taxon>Bacteria</taxon>
        <taxon>Pseudomonadati</taxon>
        <taxon>Pseudomonadota</taxon>
        <taxon>Betaproteobacteria</taxon>
        <taxon>Nitrosomonadales</taxon>
        <taxon>Methylophilaceae</taxon>
        <taxon>Methylotenera</taxon>
    </lineage>
</organism>
<evidence type="ECO:0000313" key="2">
    <source>
        <dbReference type="EMBL" id="TFW70533.1"/>
    </source>
</evidence>
<dbReference type="InterPro" id="IPR005572">
    <property type="entry name" value="Anti-sigma_E_RseA_N"/>
</dbReference>
<protein>
    <submittedName>
        <fullName evidence="2">Anti-sigma 24 factor</fullName>
    </submittedName>
</protein>
<dbReference type="Proteomes" id="UP000297706">
    <property type="component" value="Unassembled WGS sequence"/>
</dbReference>
<dbReference type="Gene3D" id="1.10.10.880">
    <property type="entry name" value="Anti sigma-E protein RseA, N-terminal domain"/>
    <property type="match status" value="1"/>
</dbReference>
<dbReference type="CDD" id="cd16328">
    <property type="entry name" value="RseA_N"/>
    <property type="match status" value="1"/>
</dbReference>
<dbReference type="RefSeq" id="WP_135278338.1">
    <property type="nucleotide sequence ID" value="NZ_PQVH01000012.1"/>
</dbReference>
<gene>
    <name evidence="2" type="ORF">C3Y98_09415</name>
</gene>
<dbReference type="GO" id="GO:0016989">
    <property type="term" value="F:sigma factor antagonist activity"/>
    <property type="evidence" value="ECO:0007669"/>
    <property type="project" value="InterPro"/>
</dbReference>
<evidence type="ECO:0000259" key="1">
    <source>
        <dbReference type="Pfam" id="PF03872"/>
    </source>
</evidence>
<dbReference type="PANTHER" id="PTHR38104:SF1">
    <property type="entry name" value="ANTI-SIGMA-E FACTOR RSEA"/>
    <property type="match status" value="1"/>
</dbReference>
<comment type="caution">
    <text evidence="2">The sequence shown here is derived from an EMBL/GenBank/DDBJ whole genome shotgun (WGS) entry which is preliminary data.</text>
</comment>
<feature type="domain" description="Anti sigma-E protein RseA N-terminal" evidence="1">
    <location>
        <begin position="2"/>
        <end position="75"/>
    </location>
</feature>
<dbReference type="Pfam" id="PF03872">
    <property type="entry name" value="RseA_N"/>
    <property type="match status" value="1"/>
</dbReference>
<sequence length="162" mass="17493">MSEQISALMDDEIAVEDAEHLIASIHTSRQASQTWHQYHLIGDAMRGDVALGAGFKQKLMQKIEQEPTVLAPSASKVVSGAKTEALKDKLPASWSIAASFAAVMVVGWLALQQQSQPNPSATLEVAKATTTSESIPNEYLMAHQSLAPSTSSYYIQSVNYSE</sequence>
<dbReference type="AlphaFoldDB" id="A0A4Y9VP27"/>
<reference evidence="2 3" key="1">
    <citation type="submission" date="2018-02" db="EMBL/GenBank/DDBJ databases">
        <title>A novel lanthanide dependent methylotroph, Methylotenera sp. La3113.</title>
        <authorList>
            <person name="Lv H."/>
            <person name="Tani A."/>
        </authorList>
    </citation>
    <scope>NUCLEOTIDE SEQUENCE [LARGE SCALE GENOMIC DNA]</scope>
    <source>
        <strain evidence="2 3">La3113</strain>
    </source>
</reference>
<dbReference type="EMBL" id="PQVH01000012">
    <property type="protein sequence ID" value="TFW70533.1"/>
    <property type="molecule type" value="Genomic_DNA"/>
</dbReference>
<dbReference type="OrthoDB" id="8561243at2"/>
<dbReference type="PANTHER" id="PTHR38104">
    <property type="match status" value="1"/>
</dbReference>
<dbReference type="InterPro" id="IPR036147">
    <property type="entry name" value="Anti-sigma_E_RseA_N_sf"/>
</dbReference>